<sequence>MRSHTRRHPKRAAAGAALAAGLVMPWPAGAQDAGDPERGRAIFLEACQPCHDAEPGSHQVGPSLHGVLGREIGTAEGYRRYSRALEQAEGVWTADRLARYLSDPRAMFPEQRKRYDGLGRAQDRVDLVAYLRHLDNR</sequence>
<accession>A0ABS1DLA4</accession>
<dbReference type="SUPFAM" id="SSF46626">
    <property type="entry name" value="Cytochrome c"/>
    <property type="match status" value="1"/>
</dbReference>
<comment type="caution">
    <text evidence="9">The sequence shown here is derived from an EMBL/GenBank/DDBJ whole genome shotgun (WGS) entry which is preliminary data.</text>
</comment>
<dbReference type="Proteomes" id="UP001296873">
    <property type="component" value="Unassembled WGS sequence"/>
</dbReference>
<evidence type="ECO:0000256" key="4">
    <source>
        <dbReference type="ARBA" id="ARBA00022982"/>
    </source>
</evidence>
<keyword evidence="7" id="KW-0732">Signal</keyword>
<dbReference type="InterPro" id="IPR036909">
    <property type="entry name" value="Cyt_c-like_dom_sf"/>
</dbReference>
<feature type="signal peptide" evidence="7">
    <location>
        <begin position="1"/>
        <end position="30"/>
    </location>
</feature>
<evidence type="ECO:0000256" key="5">
    <source>
        <dbReference type="ARBA" id="ARBA00023004"/>
    </source>
</evidence>
<evidence type="ECO:0000256" key="1">
    <source>
        <dbReference type="ARBA" id="ARBA00022448"/>
    </source>
</evidence>
<dbReference type="PROSITE" id="PS51007">
    <property type="entry name" value="CYTC"/>
    <property type="match status" value="1"/>
</dbReference>
<dbReference type="InterPro" id="IPR002327">
    <property type="entry name" value="Cyt_c_1A/1B"/>
</dbReference>
<dbReference type="InterPro" id="IPR009056">
    <property type="entry name" value="Cyt_c-like_dom"/>
</dbReference>
<dbReference type="PRINTS" id="PR00604">
    <property type="entry name" value="CYTCHRMECIAB"/>
</dbReference>
<organism evidence="9 10">
    <name type="scientific">Rhodovibrio sodomensis</name>
    <dbReference type="NCBI Taxonomy" id="1088"/>
    <lineage>
        <taxon>Bacteria</taxon>
        <taxon>Pseudomonadati</taxon>
        <taxon>Pseudomonadota</taxon>
        <taxon>Alphaproteobacteria</taxon>
        <taxon>Rhodospirillales</taxon>
        <taxon>Rhodovibrionaceae</taxon>
        <taxon>Rhodovibrio</taxon>
    </lineage>
</organism>
<dbReference type="PANTHER" id="PTHR11961">
    <property type="entry name" value="CYTOCHROME C"/>
    <property type="match status" value="1"/>
</dbReference>
<keyword evidence="3 6" id="KW-0479">Metal-binding</keyword>
<gene>
    <name evidence="9" type="ORF">CKO28_22500</name>
</gene>
<evidence type="ECO:0000313" key="10">
    <source>
        <dbReference type="Proteomes" id="UP001296873"/>
    </source>
</evidence>
<keyword evidence="10" id="KW-1185">Reference proteome</keyword>
<proteinExistence type="predicted"/>
<evidence type="ECO:0000256" key="7">
    <source>
        <dbReference type="SAM" id="SignalP"/>
    </source>
</evidence>
<dbReference type="Pfam" id="PF00034">
    <property type="entry name" value="Cytochrom_C"/>
    <property type="match status" value="1"/>
</dbReference>
<feature type="chain" id="PRO_5046229336" description="Cytochrome c domain-containing protein" evidence="7">
    <location>
        <begin position="31"/>
        <end position="137"/>
    </location>
</feature>
<keyword evidence="2 6" id="KW-0349">Heme</keyword>
<dbReference type="EMBL" id="NRRL01000117">
    <property type="protein sequence ID" value="MBK1670791.1"/>
    <property type="molecule type" value="Genomic_DNA"/>
</dbReference>
<keyword evidence="4" id="KW-0249">Electron transport</keyword>
<protein>
    <recommendedName>
        <fullName evidence="8">Cytochrome c domain-containing protein</fullName>
    </recommendedName>
</protein>
<feature type="domain" description="Cytochrome c" evidence="8">
    <location>
        <begin position="34"/>
        <end position="135"/>
    </location>
</feature>
<keyword evidence="5 6" id="KW-0408">Iron</keyword>
<evidence type="ECO:0000256" key="6">
    <source>
        <dbReference type="PROSITE-ProRule" id="PRU00433"/>
    </source>
</evidence>
<keyword evidence="1" id="KW-0813">Transport</keyword>
<evidence type="ECO:0000259" key="8">
    <source>
        <dbReference type="PROSITE" id="PS51007"/>
    </source>
</evidence>
<evidence type="ECO:0000313" key="9">
    <source>
        <dbReference type="EMBL" id="MBK1670791.1"/>
    </source>
</evidence>
<evidence type="ECO:0000256" key="2">
    <source>
        <dbReference type="ARBA" id="ARBA00022617"/>
    </source>
</evidence>
<dbReference type="Gene3D" id="1.10.760.10">
    <property type="entry name" value="Cytochrome c-like domain"/>
    <property type="match status" value="1"/>
</dbReference>
<dbReference type="RefSeq" id="WP_200343239.1">
    <property type="nucleotide sequence ID" value="NZ_NRRL01000117.1"/>
</dbReference>
<name>A0ABS1DLA4_9PROT</name>
<evidence type="ECO:0000256" key="3">
    <source>
        <dbReference type="ARBA" id="ARBA00022723"/>
    </source>
</evidence>
<reference evidence="9 10" key="1">
    <citation type="journal article" date="2020" name="Microorganisms">
        <title>Osmotic Adaptation and Compatible Solute Biosynthesis of Phototrophic Bacteria as Revealed from Genome Analyses.</title>
        <authorList>
            <person name="Imhoff J.F."/>
            <person name="Rahn T."/>
            <person name="Kunzel S."/>
            <person name="Keller A."/>
            <person name="Neulinger S.C."/>
        </authorList>
    </citation>
    <scope>NUCLEOTIDE SEQUENCE [LARGE SCALE GENOMIC DNA]</scope>
    <source>
        <strain evidence="9 10">DSM 9895</strain>
    </source>
</reference>